<keyword evidence="1" id="KW-0614">Plasmid</keyword>
<dbReference type="InterPro" id="IPR010982">
    <property type="entry name" value="Lambda_DNA-bd_dom_sf"/>
</dbReference>
<evidence type="ECO:0000313" key="1">
    <source>
        <dbReference type="EMBL" id="AEH63596.1"/>
    </source>
</evidence>
<dbReference type="AlphaFoldDB" id="A0A0H3G0P4"/>
<name>A0A0H3G0P4_ZYMMA</name>
<evidence type="ECO:0008006" key="3">
    <source>
        <dbReference type="Google" id="ProtNLM"/>
    </source>
</evidence>
<dbReference type="KEGG" id="zmm:Zmob_1799"/>
<accession>A0A0H3G0P4</accession>
<dbReference type="RefSeq" id="WP_014466455.1">
    <property type="nucleotide sequence ID" value="NC_017183.1"/>
</dbReference>
<organism evidence="1 2">
    <name type="scientific">Zymomonas mobilis subsp. mobilis (strain ATCC 10988 / DSM 424 / LMG 404 / NCIMB 8938 / NRRL B-806 / ZM1)</name>
    <dbReference type="NCBI Taxonomy" id="555217"/>
    <lineage>
        <taxon>Bacteria</taxon>
        <taxon>Pseudomonadati</taxon>
        <taxon>Pseudomonadota</taxon>
        <taxon>Alphaproteobacteria</taxon>
        <taxon>Sphingomonadales</taxon>
        <taxon>Zymomonadaceae</taxon>
        <taxon>Zymomonas</taxon>
    </lineage>
</organism>
<sequence>MDNLTDLDKLREFVRASRIKRGWSAQKLADMVSKEAEKRGAIFTTTQQSISRFENGIVKREPSWLQFALFAFDANAVPAPAPPPDFF</sequence>
<protein>
    <recommendedName>
        <fullName evidence="3">HTH cro/C1-type domain-containing protein</fullName>
    </recommendedName>
</protein>
<geneLocation type="plasmid" evidence="1 2">
    <name>pZMOB02</name>
</geneLocation>
<dbReference type="HOGENOM" id="CLU_2482649_0_0_5"/>
<reference evidence="1 2" key="1">
    <citation type="journal article" date="2011" name="J. Bacteriol.">
        <title>Genome sequence of the ethanol-producing Zymomonas mobilis subsp. mobilis lectotype strain ATCC 10988.</title>
        <authorList>
            <person name="Pappas K.M."/>
            <person name="Kouvelis V.N."/>
            <person name="Saunders E."/>
            <person name="Brettin T.S."/>
            <person name="Bruce D."/>
            <person name="Detter C."/>
            <person name="Balakireva M."/>
            <person name="Han C.S."/>
            <person name="Savvakis G."/>
            <person name="Kyrpides N.C."/>
            <person name="Typas M.A."/>
        </authorList>
    </citation>
    <scope>NUCLEOTIDE SEQUENCE [LARGE SCALE GENOMIC DNA]</scope>
    <source>
        <strain evidence="2">ATCC 10988 / DSM 424 / CCUG 17860 / LMG 404 / NCIMB 8938 / NRRL B-806 / ZM1</strain>
        <plasmid evidence="1">pZMOB02</plasmid>
    </source>
</reference>
<evidence type="ECO:0000313" key="2">
    <source>
        <dbReference type="Proteomes" id="UP000001494"/>
    </source>
</evidence>
<dbReference type="GO" id="GO:0003677">
    <property type="term" value="F:DNA binding"/>
    <property type="evidence" value="ECO:0007669"/>
    <property type="project" value="InterPro"/>
</dbReference>
<dbReference type="Proteomes" id="UP000001494">
    <property type="component" value="Plasmid pZMOB02"/>
</dbReference>
<dbReference type="EMBL" id="CP002852">
    <property type="protein sequence ID" value="AEH63596.1"/>
    <property type="molecule type" value="Genomic_DNA"/>
</dbReference>
<gene>
    <name evidence="1" type="ordered locus">Zmob_1799</name>
</gene>
<proteinExistence type="predicted"/>
<dbReference type="Gene3D" id="1.10.260.40">
    <property type="entry name" value="lambda repressor-like DNA-binding domains"/>
    <property type="match status" value="1"/>
</dbReference>
<dbReference type="OrthoDB" id="7596744at2"/>